<dbReference type="EMBL" id="MSFL01000007">
    <property type="protein sequence ID" value="PWY86953.1"/>
    <property type="molecule type" value="Genomic_DNA"/>
</dbReference>
<dbReference type="CDD" id="cd18801">
    <property type="entry name" value="SF2_C_FANCM_Hef"/>
    <property type="match status" value="1"/>
</dbReference>
<evidence type="ECO:0000256" key="8">
    <source>
        <dbReference type="ARBA" id="ARBA00022490"/>
    </source>
</evidence>
<keyword evidence="8" id="KW-0963">Cytoplasm</keyword>
<proteinExistence type="inferred from homology"/>
<dbReference type="Gene3D" id="3.90.1150.210">
    <property type="entry name" value="F-actin capping protein, beta subunit"/>
    <property type="match status" value="1"/>
</dbReference>
<dbReference type="Proteomes" id="UP000247233">
    <property type="component" value="Unassembled WGS sequence"/>
</dbReference>
<feature type="domain" description="Helicase C-terminal" evidence="25">
    <location>
        <begin position="695"/>
        <end position="850"/>
    </location>
</feature>
<dbReference type="PROSITE" id="PS51194">
    <property type="entry name" value="HELICASE_CTER"/>
    <property type="match status" value="1"/>
</dbReference>
<dbReference type="GO" id="GO:0043138">
    <property type="term" value="F:3'-5' DNA helicase activity"/>
    <property type="evidence" value="ECO:0007669"/>
    <property type="project" value="InterPro"/>
</dbReference>
<dbReference type="Pfam" id="PF04851">
    <property type="entry name" value="ResIII"/>
    <property type="match status" value="1"/>
</dbReference>
<feature type="compositionally biased region" description="Pro residues" evidence="23">
    <location>
        <begin position="252"/>
        <end position="264"/>
    </location>
</feature>
<keyword evidence="18" id="KW-0539">Nucleus</keyword>
<dbReference type="CDD" id="cd12091">
    <property type="entry name" value="FANCM_ID"/>
    <property type="match status" value="1"/>
</dbReference>
<comment type="similarity">
    <text evidence="5 22">Belongs to the DEAD box helicase family. DEAH subfamily. FANCM sub-subfamily.</text>
</comment>
<keyword evidence="27" id="KW-1185">Reference proteome</keyword>
<dbReference type="FunFam" id="3.40.50.300:FF:000861">
    <property type="entry name" value="Fanconi anemia, complementation group M"/>
    <property type="match status" value="1"/>
</dbReference>
<evidence type="ECO:0000256" key="10">
    <source>
        <dbReference type="ARBA" id="ARBA00022763"/>
    </source>
</evidence>
<dbReference type="SUPFAM" id="SSF52540">
    <property type="entry name" value="P-loop containing nucleoside triphosphate hydrolases"/>
    <property type="match status" value="1"/>
</dbReference>
<dbReference type="InterPro" id="IPR014001">
    <property type="entry name" value="Helicase_ATP-bd"/>
</dbReference>
<feature type="compositionally biased region" description="Polar residues" evidence="23">
    <location>
        <begin position="223"/>
        <end position="234"/>
    </location>
</feature>
<feature type="domain" description="Helicase ATP-binding" evidence="24">
    <location>
        <begin position="338"/>
        <end position="506"/>
    </location>
</feature>
<dbReference type="Pfam" id="PF00271">
    <property type="entry name" value="Helicase_C"/>
    <property type="match status" value="1"/>
</dbReference>
<dbReference type="InterPro" id="IPR027417">
    <property type="entry name" value="P-loop_NTPase"/>
</dbReference>
<comment type="subcellular location">
    <subcellularLocation>
        <location evidence="3">Cytoplasm</location>
        <location evidence="3">Cytoskeleton</location>
        <location evidence="3">Actin patch</location>
    </subcellularLocation>
    <subcellularLocation>
        <location evidence="2 22">Nucleus</location>
    </subcellularLocation>
</comment>
<dbReference type="EC" id="3.6.4.12" evidence="22"/>
<protein>
    <recommendedName>
        <fullName evidence="22">ATP-dependent DNA helicase</fullName>
        <ecNumber evidence="22">3.6.4.12</ecNumber>
    </recommendedName>
</protein>
<evidence type="ECO:0000313" key="26">
    <source>
        <dbReference type="EMBL" id="PWY86953.1"/>
    </source>
</evidence>
<dbReference type="CDD" id="cd18033">
    <property type="entry name" value="DEXDc_FANCM"/>
    <property type="match status" value="1"/>
</dbReference>
<feature type="compositionally biased region" description="Low complexity" evidence="23">
    <location>
        <begin position="1"/>
        <end position="10"/>
    </location>
</feature>
<dbReference type="OrthoDB" id="164902at2759"/>
<dbReference type="GO" id="GO:0051015">
    <property type="term" value="F:actin filament binding"/>
    <property type="evidence" value="ECO:0007669"/>
    <property type="project" value="UniProtKB-ARBA"/>
</dbReference>
<dbReference type="GO" id="GO:0000400">
    <property type="term" value="F:four-way junction DNA binding"/>
    <property type="evidence" value="ECO:0007669"/>
    <property type="project" value="TreeGrafter"/>
</dbReference>
<dbReference type="SMART" id="SM00490">
    <property type="entry name" value="HELICc"/>
    <property type="match status" value="1"/>
</dbReference>
<dbReference type="GO" id="GO:0030479">
    <property type="term" value="C:actin cortical patch"/>
    <property type="evidence" value="ECO:0007669"/>
    <property type="project" value="UniProtKB-SubCell"/>
</dbReference>
<dbReference type="GO" id="GO:0030036">
    <property type="term" value="P:actin cytoskeleton organization"/>
    <property type="evidence" value="ECO:0007669"/>
    <property type="project" value="InterPro"/>
</dbReference>
<evidence type="ECO:0000256" key="17">
    <source>
        <dbReference type="ARBA" id="ARBA00023212"/>
    </source>
</evidence>
<evidence type="ECO:0000256" key="3">
    <source>
        <dbReference type="ARBA" id="ARBA00004134"/>
    </source>
</evidence>
<comment type="function">
    <text evidence="1 22">ATP-dependent DNA helicase involved in DNA damage repair by homologous recombination and in genome maintenance. Capable of unwinding D-loops. Plays a role in limiting crossover recombinants during mitotic DNA double-strand break (DSB) repair. Component of a FANCM-MHF complex which promotes gene conversion at blocked replication forks, probably by reversal of the stalled fork.</text>
</comment>
<feature type="compositionally biased region" description="Polar residues" evidence="23">
    <location>
        <begin position="114"/>
        <end position="127"/>
    </location>
</feature>
<dbReference type="Pfam" id="PF01115">
    <property type="entry name" value="F_actin_cap_B"/>
    <property type="match status" value="1"/>
</dbReference>
<dbReference type="FunFam" id="3.90.1150.210:FF:000005">
    <property type="entry name" value="F-actin-capping protein subunit beta"/>
    <property type="match status" value="1"/>
</dbReference>
<comment type="function">
    <text evidence="19">F-actin-capping proteins bind in a Ca(2+)-independent manner to the fast growing ends of actin filaments (barbed end) thereby blocking the exchange of subunits at these ends. Unlike other capping proteins (such as gelsolin and severin), these proteins do not sever actin filaments.</text>
</comment>
<dbReference type="PRINTS" id="PR00192">
    <property type="entry name" value="FACTINCAPB"/>
</dbReference>
<organism evidence="26 27">
    <name type="scientific">Aspergillus heteromorphus CBS 117.55</name>
    <dbReference type="NCBI Taxonomy" id="1448321"/>
    <lineage>
        <taxon>Eukaryota</taxon>
        <taxon>Fungi</taxon>
        <taxon>Dikarya</taxon>
        <taxon>Ascomycota</taxon>
        <taxon>Pezizomycotina</taxon>
        <taxon>Eurotiomycetes</taxon>
        <taxon>Eurotiomycetidae</taxon>
        <taxon>Eurotiales</taxon>
        <taxon>Aspergillaceae</taxon>
        <taxon>Aspergillus</taxon>
        <taxon>Aspergillus subgen. Circumdati</taxon>
    </lineage>
</organism>
<dbReference type="VEuPathDB" id="FungiDB:BO70DRAFT_378574"/>
<evidence type="ECO:0000259" key="24">
    <source>
        <dbReference type="PROSITE" id="PS51192"/>
    </source>
</evidence>
<evidence type="ECO:0000256" key="20">
    <source>
        <dbReference type="ARBA" id="ARBA00044965"/>
    </source>
</evidence>
<feature type="compositionally biased region" description="Basic residues" evidence="23">
    <location>
        <begin position="919"/>
        <end position="931"/>
    </location>
</feature>
<dbReference type="GeneID" id="37067507"/>
<evidence type="ECO:0000256" key="22">
    <source>
        <dbReference type="RuleBase" id="RU367027"/>
    </source>
</evidence>
<evidence type="ECO:0000256" key="13">
    <source>
        <dbReference type="ARBA" id="ARBA00022840"/>
    </source>
</evidence>
<accession>A0A317WKP5</accession>
<dbReference type="Gene3D" id="1.20.1320.20">
    <property type="entry name" value="hef helicase domain"/>
    <property type="match status" value="1"/>
</dbReference>
<keyword evidence="13" id="KW-0067">ATP-binding</keyword>
<evidence type="ECO:0000256" key="12">
    <source>
        <dbReference type="ARBA" id="ARBA00022806"/>
    </source>
</evidence>
<evidence type="ECO:0000256" key="15">
    <source>
        <dbReference type="ARBA" id="ARBA00023203"/>
    </source>
</evidence>
<dbReference type="InterPro" id="IPR037282">
    <property type="entry name" value="CapZ_alpha/beta"/>
</dbReference>
<evidence type="ECO:0000313" key="27">
    <source>
        <dbReference type="Proteomes" id="UP000247233"/>
    </source>
</evidence>
<feature type="region of interest" description="Disordered" evidence="23">
    <location>
        <begin position="288"/>
        <end position="314"/>
    </location>
</feature>
<dbReference type="InterPro" id="IPR043175">
    <property type="entry name" value="CAPZB_N"/>
</dbReference>
<keyword evidence="12" id="KW-0347">Helicase</keyword>
<dbReference type="InterPro" id="IPR006935">
    <property type="entry name" value="Helicase/UvrB_N"/>
</dbReference>
<evidence type="ECO:0000256" key="11">
    <source>
        <dbReference type="ARBA" id="ARBA00022801"/>
    </source>
</evidence>
<dbReference type="RefSeq" id="XP_025401185.1">
    <property type="nucleotide sequence ID" value="XM_025545270.1"/>
</dbReference>
<evidence type="ECO:0000256" key="23">
    <source>
        <dbReference type="SAM" id="MobiDB-lite"/>
    </source>
</evidence>
<dbReference type="PROSITE" id="PS51192">
    <property type="entry name" value="HELICASE_ATP_BIND_1"/>
    <property type="match status" value="1"/>
</dbReference>
<dbReference type="GO" id="GO:0036297">
    <property type="term" value="P:interstrand cross-link repair"/>
    <property type="evidence" value="ECO:0007669"/>
    <property type="project" value="TreeGrafter"/>
</dbReference>
<dbReference type="GO" id="GO:0008290">
    <property type="term" value="C:F-actin capping protein complex"/>
    <property type="evidence" value="ECO:0007669"/>
    <property type="project" value="InterPro"/>
</dbReference>
<keyword evidence="15" id="KW-0009">Actin-binding</keyword>
<dbReference type="InterPro" id="IPR042276">
    <property type="entry name" value="CapZ_alpha/beta_2"/>
</dbReference>
<name>A0A317WKP5_9EURO</name>
<keyword evidence="7" id="KW-0117">Actin capping</keyword>
<evidence type="ECO:0000256" key="1">
    <source>
        <dbReference type="ARBA" id="ARBA00003813"/>
    </source>
</evidence>
<keyword evidence="16" id="KW-0234">DNA repair</keyword>
<sequence>MSDLDGGSSDYFDDDLSDFVVKDPSDEADAPTDKDSPPPTKRRRLKAASNEGLQPHNKRHGSYSDRDDAGLSSDSFADYGYEEFSTLDRESMRPAESPERKARPKHKVFAPKNHNPQDNIFVTQLTQPPSPPEALRGPRWKKPDPIPPPRTTIIEKESGGSGTGVVVGDDDDDDDEDDEYDEDEALNAAIEASMQSFEEESSRQASFSASIPPPPRPPANFVPGQQTVALGSSNDFLDDIPDDAFDSDLSMSPPPTAQSRPPPQQFTKSANRPLGVRQTSLFDMVARSPASQPPLGEQVYSPPDKEEPPTQHKLNQETLGTWIYPTNLGKTRDYQFNIAQKGLFHNLLVALPTGLGKTFIAATVMLNWFRWTKDAQIIFVAPTKPLVSQQVSACFGIAGIPRSQTTMLTGEAAPGIRAEEWKAKRVFFMTPQTLINDLKSGIADPKRIVLIVVDEAHRATGGYAYVEVVKFVRRYNQSFRILALTATPGSTVESVQDVIDGLDISKVEIRTEQSIDIREYVHSKHTEVQTFQNSEEMIFCMDLISRALQPLVDQLGSMNAYWGRDPLGLTAYGLTKARQQWMMSDAGRNAHFGVKGKVNTLFTILASLAHGIDLLKYHGITPFYRHLLHFQSSTDGQKGGKYQRQVVQDESFKKLMNHLQPWTRNPEFIGHPKLEYLKQVVLNHFMDAGDGAGTSEDQDKSATRVMIFVHFRDSAEEVTRVLKRYEPMIRPHVFVGQSSAKGSEGMGQKTQLSIVQKFKEGVYNTIVATSIGEEGLDIGEIDLIVCYDSSASPIRMLQRMGRTGRKRAGNITLLLMQGKEEESYNKAKDNYQKMQQMIASGTRFTFHDDQSARILPAGMRPIADKRAIEIPEENASQDLPEPKRRARAPKRPPKKFHMPDNVETGFTTAANLAEEGTKSKAKAKAKPKPKPKAQPNPKAKSKNDTPNPEPEPVELPALEEVLLTPAQRKELEVHYGNAGPMLELSDFQPRNDTFPRLQLVQRPIQTVNHGSLTRRIIQTLQKMAQVRPDCDHRFKEVVSHELVSWQQNLAVSGEGEEDRRHEVRSSKIRPGVRQTDIGKEDRCAVQRTSPMTMPSVEPFYSSQITEDGDMEDDFEAPDVSTLLDRNTSRSLTNTTMADAQFDSALDLLRRLNPRDTKQNLQAITSIVPDLTEDLLSSVDQPLEIRKCPRTNRDYLLCDYNRDGDSYRSPWSNEFDPPLDDGTVPSERVRKLEVAANEAFDVYRELYYEGGVGSVYFWDLDDGFAGVILLKKGVTPGAKSSGEWDSIHVFEATDRARMSHYKLTSTVILHLANESEALGEMDLSGNMTRQVEVDLPVESDASHVANVGRLVEDMELKMRNLLQEVYFGKAKDVVGELRSLPSLSESNRDRATHIEMIRSMQK</sequence>
<dbReference type="PANTHER" id="PTHR14025:SF20">
    <property type="entry name" value="FANCONI ANEMIA GROUP M PROTEIN"/>
    <property type="match status" value="1"/>
</dbReference>
<evidence type="ECO:0000256" key="2">
    <source>
        <dbReference type="ARBA" id="ARBA00004123"/>
    </source>
</evidence>
<evidence type="ECO:0000256" key="5">
    <source>
        <dbReference type="ARBA" id="ARBA00009889"/>
    </source>
</evidence>
<feature type="compositionally biased region" description="Basic residues" evidence="23">
    <location>
        <begin position="884"/>
        <end position="896"/>
    </location>
</feature>
<dbReference type="GO" id="GO:0045003">
    <property type="term" value="P:double-strand break repair via synthesis-dependent strand annealing"/>
    <property type="evidence" value="ECO:0007669"/>
    <property type="project" value="TreeGrafter"/>
</dbReference>
<evidence type="ECO:0000256" key="19">
    <source>
        <dbReference type="ARBA" id="ARBA00025389"/>
    </source>
</evidence>
<dbReference type="STRING" id="1448321.A0A317WKP5"/>
<dbReference type="SMART" id="SM00487">
    <property type="entry name" value="DEXDc"/>
    <property type="match status" value="1"/>
</dbReference>
<feature type="compositionally biased region" description="Basic and acidic residues" evidence="23">
    <location>
        <begin position="20"/>
        <end position="36"/>
    </location>
</feature>
<evidence type="ECO:0000256" key="18">
    <source>
        <dbReference type="ARBA" id="ARBA00023242"/>
    </source>
</evidence>
<dbReference type="PANTHER" id="PTHR14025">
    <property type="entry name" value="FANCONI ANEMIA GROUP M FANCM FAMILY MEMBER"/>
    <property type="match status" value="1"/>
</dbReference>
<keyword evidence="14" id="KW-0238">DNA-binding</keyword>
<dbReference type="GO" id="GO:0016887">
    <property type="term" value="F:ATP hydrolysis activity"/>
    <property type="evidence" value="ECO:0007669"/>
    <property type="project" value="RHEA"/>
</dbReference>
<dbReference type="GO" id="GO:0009378">
    <property type="term" value="F:four-way junction helicase activity"/>
    <property type="evidence" value="ECO:0007669"/>
    <property type="project" value="TreeGrafter"/>
</dbReference>
<comment type="subunit">
    <text evidence="6 22">Interacts with the MHF histone-fold complex to form the FANCM-MHF complex.</text>
</comment>
<dbReference type="SUPFAM" id="SSF90096">
    <property type="entry name" value="Subunits of heterodimeric actin filament capping protein Capz"/>
    <property type="match status" value="1"/>
</dbReference>
<feature type="region of interest" description="Disordered" evidence="23">
    <location>
        <begin position="1"/>
        <end position="273"/>
    </location>
</feature>
<comment type="similarity">
    <text evidence="4">Belongs to the F-actin-capping protein beta subunit family.</text>
</comment>
<comment type="catalytic activity">
    <reaction evidence="21 22">
        <text>ATP + H2O = ADP + phosphate + H(+)</text>
        <dbReference type="Rhea" id="RHEA:13065"/>
        <dbReference type="ChEBI" id="CHEBI:15377"/>
        <dbReference type="ChEBI" id="CHEBI:15378"/>
        <dbReference type="ChEBI" id="CHEBI:30616"/>
        <dbReference type="ChEBI" id="CHEBI:43474"/>
        <dbReference type="ChEBI" id="CHEBI:456216"/>
        <dbReference type="EC" id="3.6.4.12"/>
    </reaction>
</comment>
<evidence type="ECO:0000256" key="7">
    <source>
        <dbReference type="ARBA" id="ARBA00022467"/>
    </source>
</evidence>
<feature type="compositionally biased region" description="Pro residues" evidence="23">
    <location>
        <begin position="211"/>
        <end position="220"/>
    </location>
</feature>
<dbReference type="GO" id="GO:0005524">
    <property type="term" value="F:ATP binding"/>
    <property type="evidence" value="ECO:0007669"/>
    <property type="project" value="UniProtKB-UniRule"/>
</dbReference>
<dbReference type="InterPro" id="IPR039686">
    <property type="entry name" value="FANCM/Mph1-like_ID"/>
</dbReference>
<feature type="region of interest" description="Disordered" evidence="23">
    <location>
        <begin position="871"/>
        <end position="952"/>
    </location>
</feature>
<dbReference type="GO" id="GO:0005634">
    <property type="term" value="C:nucleus"/>
    <property type="evidence" value="ECO:0007669"/>
    <property type="project" value="UniProtKB-SubCell"/>
</dbReference>
<reference evidence="26 27" key="1">
    <citation type="submission" date="2016-12" db="EMBL/GenBank/DDBJ databases">
        <title>The genomes of Aspergillus section Nigri reveals drivers in fungal speciation.</title>
        <authorList>
            <consortium name="DOE Joint Genome Institute"/>
            <person name="Vesth T.C."/>
            <person name="Nybo J."/>
            <person name="Theobald S."/>
            <person name="Brandl J."/>
            <person name="Frisvad J.C."/>
            <person name="Nielsen K.F."/>
            <person name="Lyhne E.K."/>
            <person name="Kogle M.E."/>
            <person name="Kuo A."/>
            <person name="Riley R."/>
            <person name="Clum A."/>
            <person name="Nolan M."/>
            <person name="Lipzen A."/>
            <person name="Salamov A."/>
            <person name="Henrissat B."/>
            <person name="Wiebenga A."/>
            <person name="De Vries R.P."/>
            <person name="Grigoriev I.V."/>
            <person name="Mortensen U.H."/>
            <person name="Andersen M.R."/>
            <person name="Baker S.E."/>
        </authorList>
    </citation>
    <scope>NUCLEOTIDE SEQUENCE [LARGE SCALE GENOMIC DNA]</scope>
    <source>
        <strain evidence="26 27">CBS 117.55</strain>
    </source>
</reference>
<dbReference type="FunFam" id="1.20.58.570:FF:000001">
    <property type="entry name" value="F-actin-capping protein subunit beta"/>
    <property type="match status" value="1"/>
</dbReference>
<comment type="caution">
    <text evidence="26">The sequence shown here is derived from an EMBL/GenBank/DDBJ whole genome shotgun (WGS) entry which is preliminary data.</text>
</comment>
<evidence type="ECO:0000256" key="21">
    <source>
        <dbReference type="ARBA" id="ARBA00047995"/>
    </source>
</evidence>
<evidence type="ECO:0000256" key="4">
    <source>
        <dbReference type="ARBA" id="ARBA00006039"/>
    </source>
</evidence>
<feature type="compositionally biased region" description="Acidic residues" evidence="23">
    <location>
        <begin position="236"/>
        <end position="246"/>
    </location>
</feature>
<keyword evidence="10" id="KW-0227">DNA damage</keyword>
<dbReference type="InterPro" id="IPR044749">
    <property type="entry name" value="FANCM_DEXDc"/>
</dbReference>
<dbReference type="GO" id="GO:0051016">
    <property type="term" value="P:barbed-end actin filament capping"/>
    <property type="evidence" value="ECO:0007669"/>
    <property type="project" value="InterPro"/>
</dbReference>
<evidence type="ECO:0000256" key="9">
    <source>
        <dbReference type="ARBA" id="ARBA00022741"/>
    </source>
</evidence>
<keyword evidence="9" id="KW-0547">Nucleotide-binding</keyword>
<gene>
    <name evidence="26" type="ORF">BO70DRAFT_378574</name>
</gene>
<comment type="subunit">
    <text evidence="20">Component of the F-actin capping complex, composed of a heterodimer of an alpha and a beta subunit.</text>
</comment>
<dbReference type="InterPro" id="IPR001698">
    <property type="entry name" value="CAPZB"/>
</dbReference>
<evidence type="ECO:0000256" key="16">
    <source>
        <dbReference type="ARBA" id="ARBA00023204"/>
    </source>
</evidence>
<dbReference type="InterPro" id="IPR019771">
    <property type="entry name" value="F-actin_capping_bsu_CS"/>
</dbReference>
<evidence type="ECO:0000259" key="25">
    <source>
        <dbReference type="PROSITE" id="PS51194"/>
    </source>
</evidence>
<dbReference type="PROSITE" id="PS00231">
    <property type="entry name" value="F_ACTIN_CAPPING_BETA"/>
    <property type="match status" value="1"/>
</dbReference>
<feature type="compositionally biased region" description="Acidic residues" evidence="23">
    <location>
        <begin position="168"/>
        <end position="185"/>
    </location>
</feature>
<evidence type="ECO:0000256" key="6">
    <source>
        <dbReference type="ARBA" id="ARBA00011390"/>
    </source>
</evidence>
<dbReference type="InterPro" id="IPR001650">
    <property type="entry name" value="Helicase_C-like"/>
</dbReference>
<evidence type="ECO:0000256" key="14">
    <source>
        <dbReference type="ARBA" id="ARBA00023125"/>
    </source>
</evidence>
<keyword evidence="17" id="KW-0206">Cytoskeleton</keyword>
<dbReference type="Gene3D" id="1.20.58.570">
    <property type="match status" value="1"/>
</dbReference>
<dbReference type="Gene3D" id="3.40.50.300">
    <property type="entry name" value="P-loop containing nucleotide triphosphate hydrolases"/>
    <property type="match status" value="2"/>
</dbReference>
<feature type="compositionally biased region" description="Basic and acidic residues" evidence="23">
    <location>
        <begin position="86"/>
        <end position="101"/>
    </location>
</feature>
<keyword evidence="11" id="KW-0378">Hydrolase</keyword>